<evidence type="ECO:0000256" key="6">
    <source>
        <dbReference type="SAM" id="MobiDB-lite"/>
    </source>
</evidence>
<feature type="transmembrane region" description="Helical" evidence="7">
    <location>
        <begin position="287"/>
        <end position="307"/>
    </location>
</feature>
<feature type="transmembrane region" description="Helical" evidence="7">
    <location>
        <begin position="416"/>
        <end position="435"/>
    </location>
</feature>
<feature type="transmembrane region" description="Helical" evidence="7">
    <location>
        <begin position="241"/>
        <end position="261"/>
    </location>
</feature>
<feature type="transmembrane region" description="Helical" evidence="7">
    <location>
        <begin position="362"/>
        <end position="379"/>
    </location>
</feature>
<feature type="transmembrane region" description="Helical" evidence="7">
    <location>
        <begin position="456"/>
        <end position="475"/>
    </location>
</feature>
<feature type="transmembrane region" description="Helical" evidence="7">
    <location>
        <begin position="105"/>
        <end position="126"/>
    </location>
</feature>
<dbReference type="PANTHER" id="PTHR23510">
    <property type="entry name" value="INNER MEMBRANE TRANSPORT PROTEIN YAJR"/>
    <property type="match status" value="1"/>
</dbReference>
<evidence type="ECO:0000256" key="3">
    <source>
        <dbReference type="ARBA" id="ARBA00022692"/>
    </source>
</evidence>
<evidence type="ECO:0000256" key="7">
    <source>
        <dbReference type="SAM" id="Phobius"/>
    </source>
</evidence>
<sequence length="536" mass="59885">MRLHAESFRQQYEEKERAESQGLTNKISNGSIGPKSSNGSIGAKSMDREDGDKDFMNVLDQRKSPWRSLWISIAMQFIVGIQTSIYYMSMWPYLQLMDKTATVDFLGWVIAACSLGSSVANPLFGLWNQKTLSIKAPVIVGMIMMLIGQVVFGLLPLFNAGQKWIMAAARLMTGFGAGTLSVLRAYAATASTPRDRLTAVSFGTAGYVLGLSFGPAIQAAFTPVGERGLHAGRLVFNMYTMPAFFMVILSIICCFIVQCLFKEEYAGIIKEEDKQDDPNLVIPHFDWIPALICIYLWVVSCMVATQIEVLSTPWSQAMYAWKDSKAVLLNGIFQTLSCLVSSGNSFLIGWTRIGHIEKRVQILFGVTMFLLFHILNYPWPFYPGPLEYIPKGKNSTEVGGCLESYKWCESTVRVPLPIYVICFVFFFGVSFPFTGSPSATLYSQILGPRKQGLMQGLHSFGGSFAQFVAPIYATWLFQKSGYQFVMVTQICTLGLALILTIVFYRRLVPLKMKQVEKLDTIPEDAESARHAYVYIE</sequence>
<dbReference type="AlphaFoldDB" id="A0AA36H2T9"/>
<keyword evidence="3 7" id="KW-0812">Transmembrane</keyword>
<reference evidence="8" key="1">
    <citation type="submission" date="2023-07" db="EMBL/GenBank/DDBJ databases">
        <authorList>
            <consortium name="CYATHOMIX"/>
        </authorList>
    </citation>
    <scope>NUCLEOTIDE SEQUENCE</scope>
    <source>
        <strain evidence="8">N/A</strain>
    </source>
</reference>
<accession>A0AA36H2T9</accession>
<feature type="transmembrane region" description="Helical" evidence="7">
    <location>
        <begin position="138"/>
        <end position="158"/>
    </location>
</feature>
<evidence type="ECO:0000313" key="9">
    <source>
        <dbReference type="Proteomes" id="UP001176961"/>
    </source>
</evidence>
<dbReference type="GO" id="GO:0012505">
    <property type="term" value="C:endomembrane system"/>
    <property type="evidence" value="ECO:0007669"/>
    <property type="project" value="UniProtKB-SubCell"/>
</dbReference>
<dbReference type="InterPro" id="IPR011701">
    <property type="entry name" value="MFS"/>
</dbReference>
<dbReference type="InterPro" id="IPR051068">
    <property type="entry name" value="MFS_Domain-Containing_Protein"/>
</dbReference>
<feature type="transmembrane region" description="Helical" evidence="7">
    <location>
        <begin position="69"/>
        <end position="93"/>
    </location>
</feature>
<feature type="transmembrane region" description="Helical" evidence="7">
    <location>
        <begin position="327"/>
        <end position="350"/>
    </location>
</feature>
<feature type="compositionally biased region" description="Basic and acidic residues" evidence="6">
    <location>
        <begin position="1"/>
        <end position="19"/>
    </location>
</feature>
<feature type="transmembrane region" description="Helical" evidence="7">
    <location>
        <begin position="164"/>
        <end position="187"/>
    </location>
</feature>
<dbReference type="InterPro" id="IPR036259">
    <property type="entry name" value="MFS_trans_sf"/>
</dbReference>
<feature type="transmembrane region" description="Helical" evidence="7">
    <location>
        <begin position="199"/>
        <end position="221"/>
    </location>
</feature>
<keyword evidence="5 7" id="KW-0472">Membrane</keyword>
<dbReference type="SUPFAM" id="SSF103473">
    <property type="entry name" value="MFS general substrate transporter"/>
    <property type="match status" value="1"/>
</dbReference>
<comment type="caution">
    <text evidence="8">The sequence shown here is derived from an EMBL/GenBank/DDBJ whole genome shotgun (WGS) entry which is preliminary data.</text>
</comment>
<gene>
    <name evidence="8" type="ORF">CYNAS_LOCUS15038</name>
</gene>
<proteinExistence type="predicted"/>
<dbReference type="GO" id="GO:0005765">
    <property type="term" value="C:lysosomal membrane"/>
    <property type="evidence" value="ECO:0007669"/>
    <property type="project" value="TreeGrafter"/>
</dbReference>
<dbReference type="GO" id="GO:0022857">
    <property type="term" value="F:transmembrane transporter activity"/>
    <property type="evidence" value="ECO:0007669"/>
    <property type="project" value="InterPro"/>
</dbReference>
<feature type="transmembrane region" description="Helical" evidence="7">
    <location>
        <begin position="481"/>
        <end position="504"/>
    </location>
</feature>
<dbReference type="Pfam" id="PF07690">
    <property type="entry name" value="MFS_1"/>
    <property type="match status" value="1"/>
</dbReference>
<name>A0AA36H2T9_CYLNA</name>
<feature type="region of interest" description="Disordered" evidence="6">
    <location>
        <begin position="1"/>
        <end position="49"/>
    </location>
</feature>
<evidence type="ECO:0000256" key="2">
    <source>
        <dbReference type="ARBA" id="ARBA00022448"/>
    </source>
</evidence>
<evidence type="ECO:0000256" key="4">
    <source>
        <dbReference type="ARBA" id="ARBA00022989"/>
    </source>
</evidence>
<protein>
    <recommendedName>
        <fullName evidence="10">Major facilitator superfamily (MFS) profile domain-containing protein</fullName>
    </recommendedName>
</protein>
<keyword evidence="4 7" id="KW-1133">Transmembrane helix</keyword>
<keyword evidence="2" id="KW-0813">Transport</keyword>
<dbReference type="EMBL" id="CATQJL010000305">
    <property type="protein sequence ID" value="CAJ0603055.1"/>
    <property type="molecule type" value="Genomic_DNA"/>
</dbReference>
<evidence type="ECO:0008006" key="10">
    <source>
        <dbReference type="Google" id="ProtNLM"/>
    </source>
</evidence>
<evidence type="ECO:0000313" key="8">
    <source>
        <dbReference type="EMBL" id="CAJ0603055.1"/>
    </source>
</evidence>
<evidence type="ECO:0000256" key="5">
    <source>
        <dbReference type="ARBA" id="ARBA00023136"/>
    </source>
</evidence>
<dbReference type="Proteomes" id="UP001176961">
    <property type="component" value="Unassembled WGS sequence"/>
</dbReference>
<keyword evidence="9" id="KW-1185">Reference proteome</keyword>
<dbReference type="PANTHER" id="PTHR23510:SF3">
    <property type="entry name" value="MAJOR FACILITATOR SUPERFAMILY DOMAIN-CONTAINING PROTEIN 8"/>
    <property type="match status" value="1"/>
</dbReference>
<comment type="subcellular location">
    <subcellularLocation>
        <location evidence="1">Endomembrane system</location>
        <topology evidence="1">Multi-pass membrane protein</topology>
    </subcellularLocation>
</comment>
<feature type="compositionally biased region" description="Polar residues" evidence="6">
    <location>
        <begin position="21"/>
        <end position="40"/>
    </location>
</feature>
<organism evidence="8 9">
    <name type="scientific">Cylicocyclus nassatus</name>
    <name type="common">Nematode worm</name>
    <dbReference type="NCBI Taxonomy" id="53992"/>
    <lineage>
        <taxon>Eukaryota</taxon>
        <taxon>Metazoa</taxon>
        <taxon>Ecdysozoa</taxon>
        <taxon>Nematoda</taxon>
        <taxon>Chromadorea</taxon>
        <taxon>Rhabditida</taxon>
        <taxon>Rhabditina</taxon>
        <taxon>Rhabditomorpha</taxon>
        <taxon>Strongyloidea</taxon>
        <taxon>Strongylidae</taxon>
        <taxon>Cylicocyclus</taxon>
    </lineage>
</organism>
<evidence type="ECO:0000256" key="1">
    <source>
        <dbReference type="ARBA" id="ARBA00004127"/>
    </source>
</evidence>
<dbReference type="CDD" id="cd17326">
    <property type="entry name" value="MFS_MFSD8"/>
    <property type="match status" value="1"/>
</dbReference>
<dbReference type="Gene3D" id="1.20.1250.20">
    <property type="entry name" value="MFS general substrate transporter like domains"/>
    <property type="match status" value="1"/>
</dbReference>